<keyword evidence="2" id="KW-1185">Reference proteome</keyword>
<sequence>MSTANEHSGQAALSICEALLLAMNDGGLLPEHEIVGVLRDAAATHENAKGSEAETETHRSVAALINQIIAGGNSVRRPQV</sequence>
<protein>
    <submittedName>
        <fullName evidence="1">Uncharacterized protein</fullName>
    </submittedName>
</protein>
<evidence type="ECO:0000313" key="1">
    <source>
        <dbReference type="EMBL" id="MCV3272700.1"/>
    </source>
</evidence>
<gene>
    <name evidence="1" type="ORF">MUB52_14800</name>
</gene>
<dbReference type="RefSeq" id="WP_263845023.1">
    <property type="nucleotide sequence ID" value="NZ_JALIEB010000010.1"/>
</dbReference>
<accession>A0ABT3BGI2</accession>
<organism evidence="1 2">
    <name type="scientific">Roseobacter sinensis</name>
    <dbReference type="NCBI Taxonomy" id="2931391"/>
    <lineage>
        <taxon>Bacteria</taxon>
        <taxon>Pseudomonadati</taxon>
        <taxon>Pseudomonadota</taxon>
        <taxon>Alphaproteobacteria</taxon>
        <taxon>Rhodobacterales</taxon>
        <taxon>Roseobacteraceae</taxon>
        <taxon>Roseobacter</taxon>
    </lineage>
</organism>
<evidence type="ECO:0000313" key="2">
    <source>
        <dbReference type="Proteomes" id="UP001208690"/>
    </source>
</evidence>
<dbReference type="Proteomes" id="UP001208690">
    <property type="component" value="Unassembled WGS sequence"/>
</dbReference>
<comment type="caution">
    <text evidence="1">The sequence shown here is derived from an EMBL/GenBank/DDBJ whole genome shotgun (WGS) entry which is preliminary data.</text>
</comment>
<reference evidence="1 2" key="1">
    <citation type="submission" date="2022-04" db="EMBL/GenBank/DDBJ databases">
        <title>Roseobacter sp. WL0113 is a bacterium isolated from neritic sediment.</title>
        <authorList>
            <person name="Wang L."/>
            <person name="He W."/>
            <person name="Zhang D.-F."/>
        </authorList>
    </citation>
    <scope>NUCLEOTIDE SEQUENCE [LARGE SCALE GENOMIC DNA]</scope>
    <source>
        <strain evidence="1 2">WL0113</strain>
    </source>
</reference>
<dbReference type="EMBL" id="JALIEB010000010">
    <property type="protein sequence ID" value="MCV3272700.1"/>
    <property type="molecule type" value="Genomic_DNA"/>
</dbReference>
<name>A0ABT3BGI2_9RHOB</name>
<proteinExistence type="predicted"/>